<dbReference type="Proteomes" id="UP000256838">
    <property type="component" value="Unassembled WGS sequence"/>
</dbReference>
<dbReference type="GO" id="GO:0005737">
    <property type="term" value="C:cytoplasm"/>
    <property type="evidence" value="ECO:0007669"/>
    <property type="project" value="TreeGrafter"/>
</dbReference>
<dbReference type="GO" id="GO:0008999">
    <property type="term" value="F:protein-N-terminal-alanine acetyltransferase activity"/>
    <property type="evidence" value="ECO:0007669"/>
    <property type="project" value="TreeGrafter"/>
</dbReference>
<sequence>MPRAKEGAMEGFRPPAFIETDAMTFRPFVADDAPALYETMLGDEKQTEWLSLLRHRSVGDSLRYIDRKQREWAAGTGFTWALADRASGTVVASIELHAGPPRAELGVITSRFATSRQRRAGLAALLKLIRWLLAQPQLCRVHAYCAPESPAASTMRRLGFALEGRLTNWLWLPNTAAGVGDALLFAICRPASAMSAEQDGTETVMQAERRRRYDRGAREAHAARLERLGGYAPTPALPLP</sequence>
<reference evidence="2 3" key="1">
    <citation type="submission" date="2018-08" db="EMBL/GenBank/DDBJ databases">
        <title>Paraburkholderia sp. DHOM06 isolated from forest soil.</title>
        <authorList>
            <person name="Gao Z.-H."/>
            <person name="Qiu L.-H."/>
        </authorList>
    </citation>
    <scope>NUCLEOTIDE SEQUENCE [LARGE SCALE GENOMIC DNA]</scope>
    <source>
        <strain evidence="2 3">DHOM06</strain>
    </source>
</reference>
<feature type="domain" description="N-acetyltransferase" evidence="1">
    <location>
        <begin position="23"/>
        <end position="177"/>
    </location>
</feature>
<gene>
    <name evidence="2" type="ORF">DWV00_22360</name>
</gene>
<comment type="caution">
    <text evidence="2">The sequence shown here is derived from an EMBL/GenBank/DDBJ whole genome shotgun (WGS) entry which is preliminary data.</text>
</comment>
<dbReference type="OrthoDB" id="9100705at2"/>
<protein>
    <submittedName>
        <fullName evidence="2">N-acetyltransferase</fullName>
    </submittedName>
</protein>
<dbReference type="GO" id="GO:1990189">
    <property type="term" value="F:protein N-terminal-serine acetyltransferase activity"/>
    <property type="evidence" value="ECO:0007669"/>
    <property type="project" value="TreeGrafter"/>
</dbReference>
<dbReference type="InterPro" id="IPR000182">
    <property type="entry name" value="GNAT_dom"/>
</dbReference>
<evidence type="ECO:0000313" key="3">
    <source>
        <dbReference type="Proteomes" id="UP000256838"/>
    </source>
</evidence>
<keyword evidence="2" id="KW-0808">Transferase</keyword>
<evidence type="ECO:0000259" key="1">
    <source>
        <dbReference type="PROSITE" id="PS51186"/>
    </source>
</evidence>
<dbReference type="SUPFAM" id="SSF55729">
    <property type="entry name" value="Acyl-CoA N-acyltransferases (Nat)"/>
    <property type="match status" value="1"/>
</dbReference>
<keyword evidence="3" id="KW-1185">Reference proteome</keyword>
<dbReference type="PANTHER" id="PTHR43441">
    <property type="entry name" value="RIBOSOMAL-PROTEIN-SERINE ACETYLTRANSFERASE"/>
    <property type="match status" value="1"/>
</dbReference>
<dbReference type="Pfam" id="PF13302">
    <property type="entry name" value="Acetyltransf_3"/>
    <property type="match status" value="1"/>
</dbReference>
<dbReference type="InterPro" id="IPR016181">
    <property type="entry name" value="Acyl_CoA_acyltransferase"/>
</dbReference>
<dbReference type="PANTHER" id="PTHR43441:SF10">
    <property type="entry name" value="ACETYLTRANSFERASE"/>
    <property type="match status" value="1"/>
</dbReference>
<dbReference type="Gene3D" id="3.40.630.30">
    <property type="match status" value="1"/>
</dbReference>
<dbReference type="AlphaFoldDB" id="A0A3D8JUJ0"/>
<dbReference type="PROSITE" id="PS51186">
    <property type="entry name" value="GNAT"/>
    <property type="match status" value="1"/>
</dbReference>
<accession>A0A3D8JUJ0</accession>
<organism evidence="2 3">
    <name type="scientific">Trinickia dinghuensis</name>
    <dbReference type="NCBI Taxonomy" id="2291023"/>
    <lineage>
        <taxon>Bacteria</taxon>
        <taxon>Pseudomonadati</taxon>
        <taxon>Pseudomonadota</taxon>
        <taxon>Betaproteobacteria</taxon>
        <taxon>Burkholderiales</taxon>
        <taxon>Burkholderiaceae</taxon>
        <taxon>Trinickia</taxon>
    </lineage>
</organism>
<name>A0A3D8JUJ0_9BURK</name>
<evidence type="ECO:0000313" key="2">
    <source>
        <dbReference type="EMBL" id="RDU96738.1"/>
    </source>
</evidence>
<dbReference type="InterPro" id="IPR051908">
    <property type="entry name" value="Ribosomal_N-acetyltransferase"/>
</dbReference>
<dbReference type="EMBL" id="QRGA01000013">
    <property type="protein sequence ID" value="RDU96738.1"/>
    <property type="molecule type" value="Genomic_DNA"/>
</dbReference>
<proteinExistence type="predicted"/>